<evidence type="ECO:0000313" key="2">
    <source>
        <dbReference type="Proteomes" id="UP001628179"/>
    </source>
</evidence>
<comment type="caution">
    <text evidence="1">The sequence shown here is derived from an EMBL/GenBank/DDBJ whole genome shotgun (WGS) entry which is preliminary data.</text>
</comment>
<gene>
    <name evidence="1" type="ORF">MFIFM68171_08911</name>
</gene>
<proteinExistence type="predicted"/>
<dbReference type="GeneID" id="98179653"/>
<sequence>MKAGGSWNFGFGFIGEAMITNIPEARVPVGLSYRIATDIEDDSSGAGVGSGRIWSLTVVANDWKDIFGYENVHMTEAMFSASFSESNFDSSVRLDIARLIKIGDGPGQLVVRGQFAKGWKHAITWTWIQFQSHFSVPLAQEDHFIEANLGDLTLSDIKRLHAQITGGQVMSEERDSAGETITFRNIAIRASCTKYLGGKRDRKALEMLGEVTVGDMSSYSASLTFATDGITIIGGKEKTSDPSSTSESSLVTRNGGSREKASISVLGIVKYESVIFKAGLYLIRMKNEKERDWLVFGSADRVRLREIWLSIAEDSFLNLKLDNVTVIASYRDRNIPSYKHQSGQTGTDGIYNGGGEHASWDVLSEIETCGYSVTKVCATILTFQQLEHLNGGKKIDSLMVSLSVSPEGKVDVAIKLLK</sequence>
<dbReference type="EMBL" id="BAAFSV010000005">
    <property type="protein sequence ID" value="GAB1318701.1"/>
    <property type="molecule type" value="Genomic_DNA"/>
</dbReference>
<accession>A0ABQ0GLV6</accession>
<name>A0ABQ0GLV6_9PEZI</name>
<protein>
    <submittedName>
        <fullName evidence="1">Uncharacterized protein</fullName>
    </submittedName>
</protein>
<evidence type="ECO:0000313" key="1">
    <source>
        <dbReference type="EMBL" id="GAB1318701.1"/>
    </source>
</evidence>
<dbReference type="RefSeq" id="XP_070920431.1">
    <property type="nucleotide sequence ID" value="XM_071064330.1"/>
</dbReference>
<keyword evidence="2" id="KW-1185">Reference proteome</keyword>
<reference evidence="1 2" key="1">
    <citation type="submission" date="2024-09" db="EMBL/GenBank/DDBJ databases">
        <title>Itraconazole resistance in Madurella fahalii resulting from another homologue of gene encoding cytochrome P450 14-alpha sterol demethylase (CYP51).</title>
        <authorList>
            <person name="Yoshioka I."/>
            <person name="Fahal A.H."/>
            <person name="Kaneko S."/>
            <person name="Yaguchi T."/>
        </authorList>
    </citation>
    <scope>NUCLEOTIDE SEQUENCE [LARGE SCALE GENOMIC DNA]</scope>
    <source>
        <strain evidence="1 2">IFM 68171</strain>
    </source>
</reference>
<organism evidence="1 2">
    <name type="scientific">Madurella fahalii</name>
    <dbReference type="NCBI Taxonomy" id="1157608"/>
    <lineage>
        <taxon>Eukaryota</taxon>
        <taxon>Fungi</taxon>
        <taxon>Dikarya</taxon>
        <taxon>Ascomycota</taxon>
        <taxon>Pezizomycotina</taxon>
        <taxon>Sordariomycetes</taxon>
        <taxon>Sordariomycetidae</taxon>
        <taxon>Sordariales</taxon>
        <taxon>Sordariales incertae sedis</taxon>
        <taxon>Madurella</taxon>
    </lineage>
</organism>
<dbReference type="Proteomes" id="UP001628179">
    <property type="component" value="Unassembled WGS sequence"/>
</dbReference>